<evidence type="ECO:0000256" key="7">
    <source>
        <dbReference type="ARBA" id="ARBA00023033"/>
    </source>
</evidence>
<name>A0ABW2NDQ9_9BACL</name>
<evidence type="ECO:0000256" key="1">
    <source>
        <dbReference type="ARBA" id="ARBA00001974"/>
    </source>
</evidence>
<sequence length="544" mass="61487">MPMNQQVDFDAVVVGAGFSGLYMLHLLREAGYSAQLYEAGSDVGGTWYWNQYPGARCDVPAEFYSYTFSEEIHRDWKWSAVYPEQDEILSYIKYVTDKLDLRKDIQFNTRITDAKYDPEAYTWSVNVGGGQTVTAKYFIPAIGNVSVPHAPAIPGLDKFRGQTYHTSQWPHEPVDFKGKRVAVIGTGSSGVQAITSISKEADHLTVFQRTPQYVMPVENPKVGEDDLERRRAEFPTLRKRVREHIVGMPCFDVRKMYSALEDTEEERNRHYEAIWQEAKGFQMLYAYTDLTINDDANATIAEFVRGKIREIVKDPVKAENLMPTYLLGGKRPVVATKYYESYNQENVDLVNLKKTPITECTEKGLVTADGTEHELDIIVFASGFDAMIGPLAGTKIRGREGITLKEKWDDGRNLKTYLGVCHVGFPNMFTITGPHFPLTANALAVNEVIAEWVIDCIEYAEKQGLAEVEATPQGEEEWTDHVNEVGNASIYARTDSWYTGANIEGKPRAFYGYTGDFQTYQDKFEKAKDYKALAVKPLQQVETT</sequence>
<dbReference type="InterPro" id="IPR050775">
    <property type="entry name" value="FAD-binding_Monooxygenases"/>
</dbReference>
<comment type="caution">
    <text evidence="8">The sequence shown here is derived from an EMBL/GenBank/DDBJ whole genome shotgun (WGS) entry which is preliminary data.</text>
</comment>
<dbReference type="Proteomes" id="UP001596483">
    <property type="component" value="Unassembled WGS sequence"/>
</dbReference>
<comment type="similarity">
    <text evidence="2">Belongs to the FAD-binding monooxygenase family.</text>
</comment>
<dbReference type="RefSeq" id="WP_232524072.1">
    <property type="nucleotide sequence ID" value="NZ_JBHTCT010000007.1"/>
</dbReference>
<dbReference type="InterPro" id="IPR036188">
    <property type="entry name" value="FAD/NAD-bd_sf"/>
</dbReference>
<evidence type="ECO:0000256" key="3">
    <source>
        <dbReference type="ARBA" id="ARBA00022630"/>
    </source>
</evidence>
<keyword evidence="7 8" id="KW-0503">Monooxygenase</keyword>
<dbReference type="PANTHER" id="PTHR43098:SF3">
    <property type="entry name" value="L-ORNITHINE N(5)-MONOOXYGENASE-RELATED"/>
    <property type="match status" value="1"/>
</dbReference>
<accession>A0ABW2NDQ9</accession>
<dbReference type="GO" id="GO:0004497">
    <property type="term" value="F:monooxygenase activity"/>
    <property type="evidence" value="ECO:0007669"/>
    <property type="project" value="UniProtKB-KW"/>
</dbReference>
<keyword evidence="4" id="KW-0274">FAD</keyword>
<organism evidence="8 9">
    <name type="scientific">Bhargavaea changchunensis</name>
    <dbReference type="NCBI Taxonomy" id="2134037"/>
    <lineage>
        <taxon>Bacteria</taxon>
        <taxon>Bacillati</taxon>
        <taxon>Bacillota</taxon>
        <taxon>Bacilli</taxon>
        <taxon>Bacillales</taxon>
        <taxon>Caryophanaceae</taxon>
        <taxon>Bhargavaea</taxon>
    </lineage>
</organism>
<dbReference type="Pfam" id="PF00743">
    <property type="entry name" value="FMO-like"/>
    <property type="match status" value="1"/>
</dbReference>
<protein>
    <submittedName>
        <fullName evidence="8">Flavin-containing monooxygenase</fullName>
        <ecNumber evidence="8">1.14.13.-</ecNumber>
    </submittedName>
</protein>
<dbReference type="InterPro" id="IPR020946">
    <property type="entry name" value="Flavin_mOase-like"/>
</dbReference>
<keyword evidence="5" id="KW-0521">NADP</keyword>
<dbReference type="EC" id="1.14.13.-" evidence="8"/>
<evidence type="ECO:0000256" key="4">
    <source>
        <dbReference type="ARBA" id="ARBA00022827"/>
    </source>
</evidence>
<keyword evidence="3" id="KW-0285">Flavoprotein</keyword>
<evidence type="ECO:0000313" key="9">
    <source>
        <dbReference type="Proteomes" id="UP001596483"/>
    </source>
</evidence>
<dbReference type="Gene3D" id="3.50.50.60">
    <property type="entry name" value="FAD/NAD(P)-binding domain"/>
    <property type="match status" value="2"/>
</dbReference>
<reference evidence="9" key="1">
    <citation type="journal article" date="2019" name="Int. J. Syst. Evol. Microbiol.">
        <title>The Global Catalogue of Microorganisms (GCM) 10K type strain sequencing project: providing services to taxonomists for standard genome sequencing and annotation.</title>
        <authorList>
            <consortium name="The Broad Institute Genomics Platform"/>
            <consortium name="The Broad Institute Genome Sequencing Center for Infectious Disease"/>
            <person name="Wu L."/>
            <person name="Ma J."/>
        </authorList>
    </citation>
    <scope>NUCLEOTIDE SEQUENCE [LARGE SCALE GENOMIC DNA]</scope>
    <source>
        <strain evidence="9">JCM 4738</strain>
    </source>
</reference>
<comment type="cofactor">
    <cofactor evidence="1">
        <name>FAD</name>
        <dbReference type="ChEBI" id="CHEBI:57692"/>
    </cofactor>
</comment>
<evidence type="ECO:0000256" key="5">
    <source>
        <dbReference type="ARBA" id="ARBA00022857"/>
    </source>
</evidence>
<keyword evidence="9" id="KW-1185">Reference proteome</keyword>
<dbReference type="PANTHER" id="PTHR43098">
    <property type="entry name" value="L-ORNITHINE N(5)-MONOOXYGENASE-RELATED"/>
    <property type="match status" value="1"/>
</dbReference>
<evidence type="ECO:0000256" key="6">
    <source>
        <dbReference type="ARBA" id="ARBA00023002"/>
    </source>
</evidence>
<proteinExistence type="inferred from homology"/>
<dbReference type="SUPFAM" id="SSF51905">
    <property type="entry name" value="FAD/NAD(P)-binding domain"/>
    <property type="match status" value="2"/>
</dbReference>
<evidence type="ECO:0000256" key="2">
    <source>
        <dbReference type="ARBA" id="ARBA00010139"/>
    </source>
</evidence>
<dbReference type="EMBL" id="JBHTCT010000007">
    <property type="protein sequence ID" value="MFC7364247.1"/>
    <property type="molecule type" value="Genomic_DNA"/>
</dbReference>
<evidence type="ECO:0000313" key="8">
    <source>
        <dbReference type="EMBL" id="MFC7364247.1"/>
    </source>
</evidence>
<gene>
    <name evidence="8" type="ORF">ACFQQH_03605</name>
</gene>
<keyword evidence="6 8" id="KW-0560">Oxidoreductase</keyword>